<dbReference type="GO" id="GO:0005737">
    <property type="term" value="C:cytoplasm"/>
    <property type="evidence" value="ECO:0007669"/>
    <property type="project" value="UniProtKB-ARBA"/>
</dbReference>
<keyword evidence="3" id="KW-0408">Iron</keyword>
<evidence type="ECO:0000313" key="6">
    <source>
        <dbReference type="EMBL" id="MBD1400744.1"/>
    </source>
</evidence>
<evidence type="ECO:0000256" key="2">
    <source>
        <dbReference type="ARBA" id="ARBA00022723"/>
    </source>
</evidence>
<feature type="domain" description="Iron-binding zinc finger CDGSH type" evidence="5">
    <location>
        <begin position="9"/>
        <end position="45"/>
    </location>
</feature>
<dbReference type="InterPro" id="IPR042216">
    <property type="entry name" value="MitoNEET_CISD"/>
</dbReference>
<protein>
    <submittedName>
        <fullName evidence="6">CDGSH iron-sulfur domain-containing protein</fullName>
    </submittedName>
</protein>
<comment type="caution">
    <text evidence="6">The sequence shown here is derived from an EMBL/GenBank/DDBJ whole genome shotgun (WGS) entry which is preliminary data.</text>
</comment>
<keyword evidence="4" id="KW-0411">Iron-sulfur</keyword>
<name>A0A8J6QLQ7_9BACT</name>
<proteinExistence type="predicted"/>
<dbReference type="PANTHER" id="PTHR46491:SF3">
    <property type="entry name" value="CDGSH IRON-SULFUR DOMAIN-CONTAINING PROTEIN 3, MITOCHONDRIAL"/>
    <property type="match status" value="1"/>
</dbReference>
<evidence type="ECO:0000256" key="1">
    <source>
        <dbReference type="ARBA" id="ARBA00022714"/>
    </source>
</evidence>
<keyword evidence="7" id="KW-1185">Reference proteome</keyword>
<dbReference type="InterPro" id="IPR052950">
    <property type="entry name" value="CISD"/>
</dbReference>
<dbReference type="Proteomes" id="UP000632828">
    <property type="component" value="Unassembled WGS sequence"/>
</dbReference>
<dbReference type="EMBL" id="JACWUN010000008">
    <property type="protein sequence ID" value="MBD1400744.1"/>
    <property type="molecule type" value="Genomic_DNA"/>
</dbReference>
<dbReference type="AlphaFoldDB" id="A0A8J6QLQ7"/>
<gene>
    <name evidence="6" type="ORF">ICT70_08690</name>
</gene>
<accession>A0A8J6QLQ7</accession>
<evidence type="ECO:0000256" key="3">
    <source>
        <dbReference type="ARBA" id="ARBA00023004"/>
    </source>
</evidence>
<keyword evidence="2" id="KW-0479">Metal-binding</keyword>
<dbReference type="Gene3D" id="3.40.5.90">
    <property type="entry name" value="CDGSH iron-sulfur domain, mitoNEET-type"/>
    <property type="match status" value="2"/>
</dbReference>
<sequence length="80" mass="8778">MSRSEDDQAMPIAITLEPGTYFRCTCGESDSLPFCDGHHQAGGEVPIRFTVTERERVYLCACWKTDNPPHCDGSCGVALP</sequence>
<feature type="domain" description="Iron-binding zinc finger CDGSH type" evidence="5">
    <location>
        <begin position="46"/>
        <end position="80"/>
    </location>
</feature>
<dbReference type="SMART" id="SM00704">
    <property type="entry name" value="ZnF_CDGSH"/>
    <property type="match status" value="2"/>
</dbReference>
<dbReference type="RefSeq" id="WP_191155597.1">
    <property type="nucleotide sequence ID" value="NZ_JACWUN010000008.1"/>
</dbReference>
<dbReference type="GO" id="GO:0051537">
    <property type="term" value="F:2 iron, 2 sulfur cluster binding"/>
    <property type="evidence" value="ECO:0007669"/>
    <property type="project" value="UniProtKB-KW"/>
</dbReference>
<evidence type="ECO:0000256" key="4">
    <source>
        <dbReference type="ARBA" id="ARBA00023014"/>
    </source>
</evidence>
<reference evidence="6" key="1">
    <citation type="submission" date="2020-09" db="EMBL/GenBank/DDBJ databases">
        <title>Pelobacter alkaliphilus sp. nov., a novel anaerobic arsenate-reducing bacterium from terrestrial mud volcano.</title>
        <authorList>
            <person name="Khomyakova M.A."/>
            <person name="Merkel A.Y."/>
            <person name="Slobodkin A.I."/>
        </authorList>
    </citation>
    <scope>NUCLEOTIDE SEQUENCE</scope>
    <source>
        <strain evidence="6">M08fum</strain>
    </source>
</reference>
<keyword evidence="1" id="KW-0001">2Fe-2S</keyword>
<evidence type="ECO:0000259" key="5">
    <source>
        <dbReference type="SMART" id="SM00704"/>
    </source>
</evidence>
<organism evidence="6 7">
    <name type="scientific">Pelovirga terrestris</name>
    <dbReference type="NCBI Taxonomy" id="2771352"/>
    <lineage>
        <taxon>Bacteria</taxon>
        <taxon>Pseudomonadati</taxon>
        <taxon>Thermodesulfobacteriota</taxon>
        <taxon>Desulfuromonadia</taxon>
        <taxon>Geobacterales</taxon>
        <taxon>Geobacteraceae</taxon>
        <taxon>Pelovirga</taxon>
    </lineage>
</organism>
<dbReference type="GO" id="GO:0046872">
    <property type="term" value="F:metal ion binding"/>
    <property type="evidence" value="ECO:0007669"/>
    <property type="project" value="UniProtKB-KW"/>
</dbReference>
<dbReference type="PANTHER" id="PTHR46491">
    <property type="entry name" value="CDGSH IRON SULFUR DOMAIN PROTEIN HOMOLOG"/>
    <property type="match status" value="1"/>
</dbReference>
<evidence type="ECO:0000313" key="7">
    <source>
        <dbReference type="Proteomes" id="UP000632828"/>
    </source>
</evidence>
<dbReference type="InterPro" id="IPR018967">
    <property type="entry name" value="FeS-contain_CDGSH-typ"/>
</dbReference>